<evidence type="ECO:0000256" key="4">
    <source>
        <dbReference type="ARBA" id="ARBA00022777"/>
    </source>
</evidence>
<feature type="domain" description="HAMP" evidence="6">
    <location>
        <begin position="319"/>
        <end position="371"/>
    </location>
</feature>
<dbReference type="PROSITE" id="PS50885">
    <property type="entry name" value="HAMP"/>
    <property type="match status" value="1"/>
</dbReference>
<accession>A0A8J8MQ84</accession>
<gene>
    <name evidence="7" type="ORF">HZI73_25435</name>
</gene>
<dbReference type="RefSeq" id="WP_212696138.1">
    <property type="nucleotide sequence ID" value="NZ_CP058649.1"/>
</dbReference>
<evidence type="ECO:0000256" key="2">
    <source>
        <dbReference type="ARBA" id="ARBA00022553"/>
    </source>
</evidence>
<dbReference type="SMART" id="SM00387">
    <property type="entry name" value="HATPase_c"/>
    <property type="match status" value="1"/>
</dbReference>
<dbReference type="InterPro" id="IPR036890">
    <property type="entry name" value="HATPase_C_sf"/>
</dbReference>
<keyword evidence="5" id="KW-1133">Transmembrane helix</keyword>
<dbReference type="InterPro" id="IPR050640">
    <property type="entry name" value="Bact_2-comp_sensor_kinase"/>
</dbReference>
<keyword evidence="2" id="KW-0597">Phosphoprotein</keyword>
<feature type="transmembrane region" description="Helical" evidence="5">
    <location>
        <begin position="294"/>
        <end position="313"/>
    </location>
</feature>
<keyword evidence="5" id="KW-0472">Membrane</keyword>
<evidence type="ECO:0000256" key="5">
    <source>
        <dbReference type="SAM" id="Phobius"/>
    </source>
</evidence>
<dbReference type="Pfam" id="PF02518">
    <property type="entry name" value="HATPase_c"/>
    <property type="match status" value="1"/>
</dbReference>
<dbReference type="Gene3D" id="3.30.565.10">
    <property type="entry name" value="Histidine kinase-like ATPase, C-terminal domain"/>
    <property type="match status" value="1"/>
</dbReference>
<dbReference type="SMART" id="SM00304">
    <property type="entry name" value="HAMP"/>
    <property type="match status" value="1"/>
</dbReference>
<evidence type="ECO:0000256" key="1">
    <source>
        <dbReference type="ARBA" id="ARBA00004370"/>
    </source>
</evidence>
<dbReference type="KEGG" id="vpy:HZI73_25435"/>
<dbReference type="Pfam" id="PF06580">
    <property type="entry name" value="His_kinase"/>
    <property type="match status" value="1"/>
</dbReference>
<evidence type="ECO:0000313" key="7">
    <source>
        <dbReference type="EMBL" id="QUI25433.1"/>
    </source>
</evidence>
<feature type="transmembrane region" description="Helical" evidence="5">
    <location>
        <begin position="21"/>
        <end position="40"/>
    </location>
</feature>
<dbReference type="GO" id="GO:0016020">
    <property type="term" value="C:membrane"/>
    <property type="evidence" value="ECO:0007669"/>
    <property type="project" value="UniProtKB-SubCell"/>
</dbReference>
<organism evidence="7 8">
    <name type="scientific">Vallitalea pronyensis</name>
    <dbReference type="NCBI Taxonomy" id="1348613"/>
    <lineage>
        <taxon>Bacteria</taxon>
        <taxon>Bacillati</taxon>
        <taxon>Bacillota</taxon>
        <taxon>Clostridia</taxon>
        <taxon>Lachnospirales</taxon>
        <taxon>Vallitaleaceae</taxon>
        <taxon>Vallitalea</taxon>
    </lineage>
</organism>
<dbReference type="PANTHER" id="PTHR34220:SF7">
    <property type="entry name" value="SENSOR HISTIDINE KINASE YPDA"/>
    <property type="match status" value="1"/>
</dbReference>
<keyword evidence="3" id="KW-0808">Transferase</keyword>
<comment type="subcellular location">
    <subcellularLocation>
        <location evidence="1">Membrane</location>
    </subcellularLocation>
</comment>
<dbReference type="InterPro" id="IPR003594">
    <property type="entry name" value="HATPase_dom"/>
</dbReference>
<dbReference type="InterPro" id="IPR010559">
    <property type="entry name" value="Sig_transdc_His_kin_internal"/>
</dbReference>
<keyword evidence="4 7" id="KW-0418">Kinase</keyword>
<dbReference type="EMBL" id="CP058649">
    <property type="protein sequence ID" value="QUI25433.1"/>
    <property type="molecule type" value="Genomic_DNA"/>
</dbReference>
<keyword evidence="5" id="KW-0812">Transmembrane</keyword>
<dbReference type="SUPFAM" id="SSF55874">
    <property type="entry name" value="ATPase domain of HSP90 chaperone/DNA topoisomerase II/histidine kinase"/>
    <property type="match status" value="1"/>
</dbReference>
<dbReference type="GO" id="GO:0000155">
    <property type="term" value="F:phosphorelay sensor kinase activity"/>
    <property type="evidence" value="ECO:0007669"/>
    <property type="project" value="InterPro"/>
</dbReference>
<dbReference type="PANTHER" id="PTHR34220">
    <property type="entry name" value="SENSOR HISTIDINE KINASE YPDA"/>
    <property type="match status" value="1"/>
</dbReference>
<reference evidence="7" key="1">
    <citation type="submission" date="2020-07" db="EMBL/GenBank/DDBJ databases">
        <title>Vallitalea pronyensis genome.</title>
        <authorList>
            <person name="Postec A."/>
        </authorList>
    </citation>
    <scope>NUCLEOTIDE SEQUENCE</scope>
    <source>
        <strain evidence="7">FatNI3</strain>
    </source>
</reference>
<dbReference type="CDD" id="cd06225">
    <property type="entry name" value="HAMP"/>
    <property type="match status" value="1"/>
</dbReference>
<name>A0A8J8MQ84_9FIRM</name>
<dbReference type="AlphaFoldDB" id="A0A8J8MQ84"/>
<dbReference type="Gene3D" id="3.30.450.20">
    <property type="entry name" value="PAS domain"/>
    <property type="match status" value="1"/>
</dbReference>
<dbReference type="InterPro" id="IPR003660">
    <property type="entry name" value="HAMP_dom"/>
</dbReference>
<protein>
    <submittedName>
        <fullName evidence="7">Sensor histidine kinase</fullName>
    </submittedName>
</protein>
<evidence type="ECO:0000259" key="6">
    <source>
        <dbReference type="PROSITE" id="PS50885"/>
    </source>
</evidence>
<evidence type="ECO:0000313" key="8">
    <source>
        <dbReference type="Proteomes" id="UP000683246"/>
    </source>
</evidence>
<dbReference type="CDD" id="cd18773">
    <property type="entry name" value="PDC1_HK_sensor"/>
    <property type="match status" value="1"/>
</dbReference>
<dbReference type="Gene3D" id="6.10.340.10">
    <property type="match status" value="1"/>
</dbReference>
<dbReference type="Proteomes" id="UP000683246">
    <property type="component" value="Chromosome"/>
</dbReference>
<dbReference type="Pfam" id="PF00672">
    <property type="entry name" value="HAMP"/>
    <property type="match status" value="1"/>
</dbReference>
<evidence type="ECO:0000256" key="3">
    <source>
        <dbReference type="ARBA" id="ARBA00022679"/>
    </source>
</evidence>
<sequence length="598" mass="68725">MMKKKLKTCKRNLSIQKRITISCLMAGIIPLLIIGSVWIVNTLRASKESYLTLSESALHHIDIRLQSLVEMAESTALEIANDPIIHHALTHEAVDDAISNVYDIDTYLHHKQTYNDHLSGIYILSQNLTAYGSHHEERTHDDVTQAWWYQRIKKTTEPTWFSTPTHALAIETNDNIAISLGVPIVHKENSELLGIVYMDMDMKVMDDILQYPMDNMEQIIVLDDHHTMMMGSNGIHDRDARTIKNALDLAKDYEPITLTINDQKKQLLRKPLPIHHWSIIGIVSPNPMDTNNTLAIIFLICLVVLIIVLTYYVSKRIAGTITTPIHHMLHQMKAVESGHLDVHAKVYYNDEMGALTKGFNTMTKHLTKSMKTVVQEQQQLRKYEFKALQSQINPHFLYNTLDSVVWLARMQQYKDIIDVVTSMTRLFRISLSRGKHIITIEEEIDHVTSYLMIQKYRYRTHFDYDIRVSEDIYQYKTLKLLLQPLVENAIYHGIKLKRDGGHIAIEGYASQDKIIFKVSDTGLGMTKETLHAIHQSFETNTDSGVTMYGIKNVHDRIKLYFGNNYSLTYESELGKGTTAIVTLPKYMGDEKDAKNSYH</sequence>
<dbReference type="SUPFAM" id="SSF158472">
    <property type="entry name" value="HAMP domain-like"/>
    <property type="match status" value="1"/>
</dbReference>
<proteinExistence type="predicted"/>
<keyword evidence="8" id="KW-1185">Reference proteome</keyword>